<sequence length="564" mass="63627">MEKRILFLILFCLSSFLSCKKESKLSQPVGNSKITFTVFGLQPNKVVHIEPKLSKDKQRMASSQPIAYTRIIPAGDLEYEVILQAETEHSVLEKRASIGKASKKGEAKPMQQGFKYNIVLYETDQEGKATTFFAQAMGEIGKPLEIGAFRNKRYKWFAYSFNNNTDLPAFNASDPQIAVQATNSTTGNDFLYATGYIQTAPDLQAENNIAITFERKTANVRLSLNTRGIFSAIKGASLAIASDDAGLSDGAFSLLEDKFVNITPAPLINNHEWRSQVADTIPNDWVKYADFATVTPNRPIKLKVSLRDLVIISQQIDGSTPYQIFEIERLMPNTAFDLPEFVPETGKQYRLDIRLRESPILINQVQWARANLFYMATSKGNAYRFRYDNTYFRNQAGGIQHIKNSDYWHGGLKPGDPPFTNADPCQEVYPKGLWRLPGYMDYLLLIASADNPNERVNQPGNDGWFVKWSNTDVSGSHHYPTPDLLFTALGYRDSNQVIQGFNYEAGNTNIGLNVKYGDEGYYRTNDPTMYFTMKYRSSIIDPFLLIALNEFTDGRGASIRCVRK</sequence>
<evidence type="ECO:0008006" key="3">
    <source>
        <dbReference type="Google" id="ProtNLM"/>
    </source>
</evidence>
<reference evidence="2" key="1">
    <citation type="submission" date="2016-10" db="EMBL/GenBank/DDBJ databases">
        <authorList>
            <person name="Varghese N."/>
            <person name="Submissions S."/>
        </authorList>
    </citation>
    <scope>NUCLEOTIDE SEQUENCE [LARGE SCALE GENOMIC DNA]</scope>
    <source>
        <strain evidence="2">DSM 22361</strain>
    </source>
</reference>
<dbReference type="RefSeq" id="WP_103905762.1">
    <property type="nucleotide sequence ID" value="NZ_CP049246.1"/>
</dbReference>
<accession>A0A1H5WMA1</accession>
<protein>
    <recommendedName>
        <fullName evidence="3">Major paralogous domain-containing protein</fullName>
    </recommendedName>
</protein>
<dbReference type="EMBL" id="FNUT01000004">
    <property type="protein sequence ID" value="SEG00769.1"/>
    <property type="molecule type" value="Genomic_DNA"/>
</dbReference>
<keyword evidence="2" id="KW-1185">Reference proteome</keyword>
<evidence type="ECO:0000313" key="2">
    <source>
        <dbReference type="Proteomes" id="UP000236731"/>
    </source>
</evidence>
<gene>
    <name evidence="1" type="ORF">SAMN05421877_104106</name>
</gene>
<dbReference type="AlphaFoldDB" id="A0A1H5WMA1"/>
<proteinExistence type="predicted"/>
<dbReference type="OrthoDB" id="698753at2"/>
<dbReference type="PROSITE" id="PS51257">
    <property type="entry name" value="PROKAR_LIPOPROTEIN"/>
    <property type="match status" value="1"/>
</dbReference>
<organism evidence="1 2">
    <name type="scientific">Sphingobacterium lactis</name>
    <dbReference type="NCBI Taxonomy" id="797291"/>
    <lineage>
        <taxon>Bacteria</taxon>
        <taxon>Pseudomonadati</taxon>
        <taxon>Bacteroidota</taxon>
        <taxon>Sphingobacteriia</taxon>
        <taxon>Sphingobacteriales</taxon>
        <taxon>Sphingobacteriaceae</taxon>
        <taxon>Sphingobacterium</taxon>
    </lineage>
</organism>
<name>A0A1H5WMA1_9SPHI</name>
<dbReference type="Proteomes" id="UP000236731">
    <property type="component" value="Unassembled WGS sequence"/>
</dbReference>
<evidence type="ECO:0000313" key="1">
    <source>
        <dbReference type="EMBL" id="SEG00769.1"/>
    </source>
</evidence>